<keyword evidence="10 11" id="KW-0407">Ion channel</keyword>
<reference evidence="15 16" key="1">
    <citation type="submission" date="2018-11" db="EMBL/GenBank/DDBJ databases">
        <authorList>
            <consortium name="Pathogen Informatics"/>
        </authorList>
    </citation>
    <scope>NUCLEOTIDE SEQUENCE [LARGE SCALE GENOMIC DNA]</scope>
</reference>
<keyword evidence="6 11" id="KW-0630">Potassium</keyword>
<dbReference type="InterPro" id="IPR041647">
    <property type="entry name" value="IRK_C"/>
</dbReference>
<evidence type="ECO:0000259" key="13">
    <source>
        <dbReference type="Pfam" id="PF01007"/>
    </source>
</evidence>
<dbReference type="PANTHER" id="PTHR11767">
    <property type="entry name" value="INWARD RECTIFIER POTASSIUM CHANNEL"/>
    <property type="match status" value="1"/>
</dbReference>
<keyword evidence="7 12" id="KW-1133">Transmembrane helix</keyword>
<feature type="domain" description="Potassium channel inwardly rectifying transmembrane" evidence="13">
    <location>
        <begin position="41"/>
        <end position="185"/>
    </location>
</feature>
<dbReference type="Gene3D" id="1.10.287.70">
    <property type="match status" value="1"/>
</dbReference>
<protein>
    <submittedName>
        <fullName evidence="15">Uncharacterized protein</fullName>
    </submittedName>
</protein>
<evidence type="ECO:0000256" key="2">
    <source>
        <dbReference type="ARBA" id="ARBA00022448"/>
    </source>
</evidence>
<organism evidence="15 16">
    <name type="scientific">Anisakis simplex</name>
    <name type="common">Herring worm</name>
    <dbReference type="NCBI Taxonomy" id="6269"/>
    <lineage>
        <taxon>Eukaryota</taxon>
        <taxon>Metazoa</taxon>
        <taxon>Ecdysozoa</taxon>
        <taxon>Nematoda</taxon>
        <taxon>Chromadorea</taxon>
        <taxon>Rhabditida</taxon>
        <taxon>Spirurina</taxon>
        <taxon>Ascaridomorpha</taxon>
        <taxon>Ascaridoidea</taxon>
        <taxon>Anisakidae</taxon>
        <taxon>Anisakis</taxon>
        <taxon>Anisakis simplex complex</taxon>
    </lineage>
</organism>
<dbReference type="GO" id="GO:0034702">
    <property type="term" value="C:monoatomic ion channel complex"/>
    <property type="evidence" value="ECO:0007669"/>
    <property type="project" value="UniProtKB-KW"/>
</dbReference>
<dbReference type="GO" id="GO:0005242">
    <property type="term" value="F:inward rectifier potassium channel activity"/>
    <property type="evidence" value="ECO:0007669"/>
    <property type="project" value="InterPro"/>
</dbReference>
<comment type="similarity">
    <text evidence="11">Belongs to the inward rectifier-type potassium channel (TC 1.A.2.1) family.</text>
</comment>
<dbReference type="InterPro" id="IPR040445">
    <property type="entry name" value="Kir_TM"/>
</dbReference>
<keyword evidence="4 11" id="KW-0812">Transmembrane</keyword>
<evidence type="ECO:0000256" key="11">
    <source>
        <dbReference type="RuleBase" id="RU003822"/>
    </source>
</evidence>
<dbReference type="AlphaFoldDB" id="A0A3P6SR72"/>
<gene>
    <name evidence="15" type="ORF">ASIM_LOCUS15841</name>
</gene>
<dbReference type="GO" id="GO:0034765">
    <property type="term" value="P:regulation of monoatomic ion transmembrane transport"/>
    <property type="evidence" value="ECO:0007669"/>
    <property type="project" value="TreeGrafter"/>
</dbReference>
<evidence type="ECO:0000256" key="5">
    <source>
        <dbReference type="ARBA" id="ARBA00022882"/>
    </source>
</evidence>
<dbReference type="OrthoDB" id="273257at2759"/>
<evidence type="ECO:0000313" key="15">
    <source>
        <dbReference type="EMBL" id="VDK56168.1"/>
    </source>
</evidence>
<dbReference type="PANTHER" id="PTHR11767:SF61">
    <property type="entry name" value="IRK_C DOMAIN-CONTAINING PROTEIN"/>
    <property type="match status" value="1"/>
</dbReference>
<evidence type="ECO:0000313" key="16">
    <source>
        <dbReference type="Proteomes" id="UP000267096"/>
    </source>
</evidence>
<keyword evidence="5 11" id="KW-0851">Voltage-gated channel</keyword>
<evidence type="ECO:0000259" key="14">
    <source>
        <dbReference type="Pfam" id="PF17655"/>
    </source>
</evidence>
<dbReference type="InterPro" id="IPR014756">
    <property type="entry name" value="Ig_E-set"/>
</dbReference>
<dbReference type="Pfam" id="PF17655">
    <property type="entry name" value="IRK_C"/>
    <property type="match status" value="1"/>
</dbReference>
<evidence type="ECO:0000256" key="8">
    <source>
        <dbReference type="ARBA" id="ARBA00023065"/>
    </source>
</evidence>
<keyword evidence="3 11" id="KW-0633">Potassium transport</keyword>
<dbReference type="Pfam" id="PF01007">
    <property type="entry name" value="IRK"/>
    <property type="match status" value="1"/>
</dbReference>
<proteinExistence type="inferred from homology"/>
<sequence length="378" mass="43410">MILDGSLSLSTKSEEASLMEHNNGALKTPMLVVEPPQPRLVSKDGKCLLTHLHVPHHLRNNCRNWFHLIIEDSWRFILLIFAGGFIFSWVFFGLLYYVIVLLSGDLKAIIQFQHNEENKQCIANVHSIVSAFLFSLESQHTIGYGYRYMTEVCPPAFLVLCVQLVIGVLLQTMLAGIVVAKVLRPKKRRQEIRFSQIAVVGPVDEHDNRPTLMIRIADIQKRLYLAESHVRLYMACNRINQQGLRELVGIKDMNVGYDSGWDRVLMLWPIIVRHVIDEHSPLYGLNRDTLRHANFELIMTVEGIVEATGMTFQARTSFLPSEIIWGRRFVPMVVLNERVGHYEVEYNLFDETQHVDEFIPCKDNSDDERSVHNASGFV</sequence>
<dbReference type="GO" id="GO:0005886">
    <property type="term" value="C:plasma membrane"/>
    <property type="evidence" value="ECO:0007669"/>
    <property type="project" value="TreeGrafter"/>
</dbReference>
<feature type="domain" description="Inward rectifier potassium channel C-terminal" evidence="14">
    <location>
        <begin position="192"/>
        <end position="358"/>
    </location>
</feature>
<keyword evidence="2 11" id="KW-0813">Transport</keyword>
<dbReference type="GO" id="GO:1990573">
    <property type="term" value="P:potassium ion import across plasma membrane"/>
    <property type="evidence" value="ECO:0007669"/>
    <property type="project" value="TreeGrafter"/>
</dbReference>
<keyword evidence="8 11" id="KW-0406">Ion transport</keyword>
<dbReference type="PRINTS" id="PR01320">
    <property type="entry name" value="KIRCHANNEL"/>
</dbReference>
<keyword evidence="16" id="KW-1185">Reference proteome</keyword>
<evidence type="ECO:0000256" key="3">
    <source>
        <dbReference type="ARBA" id="ARBA00022538"/>
    </source>
</evidence>
<evidence type="ECO:0000256" key="12">
    <source>
        <dbReference type="SAM" id="Phobius"/>
    </source>
</evidence>
<evidence type="ECO:0000256" key="7">
    <source>
        <dbReference type="ARBA" id="ARBA00022989"/>
    </source>
</evidence>
<feature type="transmembrane region" description="Helical" evidence="12">
    <location>
        <begin position="76"/>
        <end position="99"/>
    </location>
</feature>
<dbReference type="SUPFAM" id="SSF81324">
    <property type="entry name" value="Voltage-gated potassium channels"/>
    <property type="match status" value="1"/>
</dbReference>
<evidence type="ECO:0000256" key="10">
    <source>
        <dbReference type="ARBA" id="ARBA00023303"/>
    </source>
</evidence>
<evidence type="ECO:0000256" key="4">
    <source>
        <dbReference type="ARBA" id="ARBA00022692"/>
    </source>
</evidence>
<dbReference type="InterPro" id="IPR013518">
    <property type="entry name" value="K_chnl_inward-rec_Kir_cyto"/>
</dbReference>
<name>A0A3P6SR72_ANISI</name>
<dbReference type="SUPFAM" id="SSF81296">
    <property type="entry name" value="E set domains"/>
    <property type="match status" value="1"/>
</dbReference>
<dbReference type="EMBL" id="UYRR01032602">
    <property type="protein sequence ID" value="VDK56168.1"/>
    <property type="molecule type" value="Genomic_DNA"/>
</dbReference>
<dbReference type="Gene3D" id="2.60.40.1400">
    <property type="entry name" value="G protein-activated inward rectifier potassium channel 1"/>
    <property type="match status" value="1"/>
</dbReference>
<accession>A0A3P6SR72</accession>
<evidence type="ECO:0000256" key="1">
    <source>
        <dbReference type="ARBA" id="ARBA00004141"/>
    </source>
</evidence>
<dbReference type="InterPro" id="IPR016449">
    <property type="entry name" value="K_chnl_inward-rec_Kir"/>
</dbReference>
<dbReference type="Proteomes" id="UP000267096">
    <property type="component" value="Unassembled WGS sequence"/>
</dbReference>
<feature type="transmembrane region" description="Helical" evidence="12">
    <location>
        <begin position="156"/>
        <end position="183"/>
    </location>
</feature>
<evidence type="ECO:0000256" key="9">
    <source>
        <dbReference type="ARBA" id="ARBA00023136"/>
    </source>
</evidence>
<comment type="subcellular location">
    <subcellularLocation>
        <location evidence="1 11">Membrane</location>
        <topology evidence="1 11">Multi-pass membrane protein</topology>
    </subcellularLocation>
</comment>
<evidence type="ECO:0000256" key="6">
    <source>
        <dbReference type="ARBA" id="ARBA00022958"/>
    </source>
</evidence>
<keyword evidence="9 12" id="KW-0472">Membrane</keyword>